<keyword evidence="2" id="KW-1185">Reference proteome</keyword>
<evidence type="ECO:0000313" key="2">
    <source>
        <dbReference type="Proteomes" id="UP001211689"/>
    </source>
</evidence>
<evidence type="ECO:0000313" key="1">
    <source>
        <dbReference type="EMBL" id="MDA8482556.1"/>
    </source>
</evidence>
<name>A0ABT4Y176_METRE</name>
<accession>A0ABT4Y176</accession>
<gene>
    <name evidence="1" type="ORF">NNO07_05690</name>
</gene>
<sequence>MTEHDLFLTLNHGRPHFRVGLGVESAGLLGSPFTPDFGVLRVWAFFLIVTVQDRTALNVQLLPQDSPWTPQNPR</sequence>
<dbReference type="RefSeq" id="WP_271470219.1">
    <property type="nucleotide sequence ID" value="NZ_JANEWF010000003.1"/>
</dbReference>
<protein>
    <submittedName>
        <fullName evidence="1">Uncharacterized protein</fullName>
    </submittedName>
</protein>
<reference evidence="1 2" key="1">
    <citation type="submission" date="2022-07" db="EMBL/GenBank/DDBJ databases">
        <title>Genome Analysis of Selected Gammaproteobacteria from Nigerian Food snails.</title>
        <authorList>
            <person name="Okafor A.C."/>
        </authorList>
    </citation>
    <scope>NUCLEOTIDE SEQUENCE [LARGE SCALE GENOMIC DNA]</scope>
    <source>
        <strain evidence="1 2">Awg 2</strain>
    </source>
</reference>
<comment type="caution">
    <text evidence="1">The sequence shown here is derived from an EMBL/GenBank/DDBJ whole genome shotgun (WGS) entry which is preliminary data.</text>
</comment>
<dbReference type="EMBL" id="JANEWF010000003">
    <property type="protein sequence ID" value="MDA8482556.1"/>
    <property type="molecule type" value="Genomic_DNA"/>
</dbReference>
<dbReference type="Proteomes" id="UP001211689">
    <property type="component" value="Unassembled WGS sequence"/>
</dbReference>
<proteinExistence type="predicted"/>
<organism evidence="1 2">
    <name type="scientific">Metapseudomonas resinovorans</name>
    <name type="common">Pseudomonas resinovorans</name>
    <dbReference type="NCBI Taxonomy" id="53412"/>
    <lineage>
        <taxon>Bacteria</taxon>
        <taxon>Pseudomonadati</taxon>
        <taxon>Pseudomonadota</taxon>
        <taxon>Gammaproteobacteria</taxon>
        <taxon>Pseudomonadales</taxon>
        <taxon>Pseudomonadaceae</taxon>
        <taxon>Metapseudomonas</taxon>
    </lineage>
</organism>